<dbReference type="Proteomes" id="UP000790787">
    <property type="component" value="Chromosome 12"/>
</dbReference>
<reference evidence="2" key="2">
    <citation type="submission" date="2025-08" db="UniProtKB">
        <authorList>
            <consortium name="RefSeq"/>
        </authorList>
    </citation>
    <scope>IDENTIFICATION</scope>
    <source>
        <tissue evidence="2">Leaf</tissue>
    </source>
</reference>
<evidence type="ECO:0000313" key="2">
    <source>
        <dbReference type="RefSeq" id="XP_075083631.1"/>
    </source>
</evidence>
<name>A0AC58SF73_TOBAC</name>
<accession>A0AC58SF73</accession>
<reference evidence="1" key="1">
    <citation type="journal article" date="2014" name="Nat. Commun.">
        <title>The tobacco genome sequence and its comparison with those of tomato and potato.</title>
        <authorList>
            <person name="Sierro N."/>
            <person name="Battey J.N."/>
            <person name="Ouadi S."/>
            <person name="Bakaher N."/>
            <person name="Bovet L."/>
            <person name="Willig A."/>
            <person name="Goepfert S."/>
            <person name="Peitsch M.C."/>
            <person name="Ivanov N.V."/>
        </authorList>
    </citation>
    <scope>NUCLEOTIDE SEQUENCE [LARGE SCALE GENOMIC DNA]</scope>
</reference>
<sequence length="167" mass="19435">MKVWERVIEGRLRRSVSISENQFGFMMGRSNTEAIHIVRRLVEQYRAMKKDLHMVFIDLEKAYDKFLREVLWRCLDARGVPVAYIKVIQDMYNGAKTRVRIAGGDSNYFPVEMGLHQGSTLSPFLFSQAMDSLTRHIQGEVPWYLLFADDVVLIYETRGGVNERLEV</sequence>
<keyword evidence="1" id="KW-1185">Reference proteome</keyword>
<proteinExistence type="predicted"/>
<evidence type="ECO:0000313" key="1">
    <source>
        <dbReference type="Proteomes" id="UP000790787"/>
    </source>
</evidence>
<dbReference type="RefSeq" id="XP_075083631.1">
    <property type="nucleotide sequence ID" value="XM_075227530.1"/>
</dbReference>
<gene>
    <name evidence="2" type="primary">LOC142167366</name>
</gene>
<protein>
    <submittedName>
        <fullName evidence="2">Secreted RxLR effector protein 78-like</fullName>
    </submittedName>
</protein>
<organism evidence="1 2">
    <name type="scientific">Nicotiana tabacum</name>
    <name type="common">Common tobacco</name>
    <dbReference type="NCBI Taxonomy" id="4097"/>
    <lineage>
        <taxon>Eukaryota</taxon>
        <taxon>Viridiplantae</taxon>
        <taxon>Streptophyta</taxon>
        <taxon>Embryophyta</taxon>
        <taxon>Tracheophyta</taxon>
        <taxon>Spermatophyta</taxon>
        <taxon>Magnoliopsida</taxon>
        <taxon>eudicotyledons</taxon>
        <taxon>Gunneridae</taxon>
        <taxon>Pentapetalae</taxon>
        <taxon>asterids</taxon>
        <taxon>lamiids</taxon>
        <taxon>Solanales</taxon>
        <taxon>Solanaceae</taxon>
        <taxon>Nicotianoideae</taxon>
        <taxon>Nicotianeae</taxon>
        <taxon>Nicotiana</taxon>
    </lineage>
</organism>